<evidence type="ECO:0000256" key="3">
    <source>
        <dbReference type="ARBA" id="ARBA00022737"/>
    </source>
</evidence>
<keyword evidence="3" id="KW-0677">Repeat</keyword>
<comment type="similarity">
    <text evidence="1">Belongs to the WD repeat THOC6 family.</text>
</comment>
<dbReference type="InterPro" id="IPR015943">
    <property type="entry name" value="WD40/YVTN_repeat-like_dom_sf"/>
</dbReference>
<dbReference type="InterPro" id="IPR001680">
    <property type="entry name" value="WD40_rpt"/>
</dbReference>
<keyword evidence="2 4" id="KW-0853">WD repeat</keyword>
<evidence type="ECO:0000313" key="5">
    <source>
        <dbReference type="Proteomes" id="UP000085678"/>
    </source>
</evidence>
<dbReference type="PROSITE" id="PS50082">
    <property type="entry name" value="WD_REPEATS_2"/>
    <property type="match status" value="2"/>
</dbReference>
<reference evidence="6" key="1">
    <citation type="submission" date="2025-08" db="UniProtKB">
        <authorList>
            <consortium name="RefSeq"/>
        </authorList>
    </citation>
    <scope>IDENTIFICATION</scope>
    <source>
        <tissue evidence="6">Gonads</tissue>
    </source>
</reference>
<dbReference type="InterPro" id="IPR019775">
    <property type="entry name" value="WD40_repeat_CS"/>
</dbReference>
<dbReference type="PANTHER" id="PTHR44411">
    <property type="entry name" value="THO COMPLEX SUBUNIT 6 HOMOLOG"/>
    <property type="match status" value="1"/>
</dbReference>
<organism evidence="5 6">
    <name type="scientific">Lingula anatina</name>
    <name type="common">Brachiopod</name>
    <name type="synonym">Lingula unguis</name>
    <dbReference type="NCBI Taxonomy" id="7574"/>
    <lineage>
        <taxon>Eukaryota</taxon>
        <taxon>Metazoa</taxon>
        <taxon>Spiralia</taxon>
        <taxon>Lophotrochozoa</taxon>
        <taxon>Brachiopoda</taxon>
        <taxon>Linguliformea</taxon>
        <taxon>Lingulata</taxon>
        <taxon>Lingulida</taxon>
        <taxon>Linguloidea</taxon>
        <taxon>Lingulidae</taxon>
        <taxon>Lingula</taxon>
    </lineage>
</organism>
<dbReference type="PANTHER" id="PTHR44411:SF1">
    <property type="entry name" value="THO COMPLEX SUBUNIT 6 HOMOLOG"/>
    <property type="match status" value="1"/>
</dbReference>
<protein>
    <submittedName>
        <fullName evidence="6">THO complex subunit 6 homolog</fullName>
    </submittedName>
</protein>
<dbReference type="InterPro" id="IPR036322">
    <property type="entry name" value="WD40_repeat_dom_sf"/>
</dbReference>
<dbReference type="GO" id="GO:0000347">
    <property type="term" value="C:THO complex"/>
    <property type="evidence" value="ECO:0007669"/>
    <property type="project" value="TreeGrafter"/>
</dbReference>
<evidence type="ECO:0000256" key="4">
    <source>
        <dbReference type="PROSITE-ProRule" id="PRU00221"/>
    </source>
</evidence>
<dbReference type="InParanoid" id="A0A1S3H5I8"/>
<dbReference type="RefSeq" id="XP_013380726.1">
    <property type="nucleotide sequence ID" value="XM_013525272.1"/>
</dbReference>
<evidence type="ECO:0000256" key="1">
    <source>
        <dbReference type="ARBA" id="ARBA00009728"/>
    </source>
</evidence>
<proteinExistence type="inferred from homology"/>
<dbReference type="FunCoup" id="A0A1S3H5I8">
    <property type="interactions" value="1264"/>
</dbReference>
<dbReference type="KEGG" id="lak:106151846"/>
<keyword evidence="5" id="KW-1185">Reference proteome</keyword>
<dbReference type="OrthoDB" id="273067at2759"/>
<sequence>MAGTLQFRDHDGAQEAIRKQLHTTIFSQAFSPGGKYLAVGTSFGEIAVFNISASLSRNSNEEDMKPTFLFKATDGPIYCLTTTDKFLISAGTGDVIAWNWVDVLRKTPKVAWSLPIPTNRYGLSNPEVNSLAIESKDGGKRLFAGCGDNNTYIWDLESGSLVQTLAGHTDYVHSVALKSLSDQCVTGSEDGTVRLWDLRTPQEPVAVIEPYSEVTCARSEYGRWIGCVAVDPTDDWLVCGGGPKLSLWHLRTFAVTTVFDTPGACQQYTSFFEDTIISAGSEPYVNHWYINGDRRSRVPCTPTSVCNVTINSEAENNKVLSVVGSSAKVDLCTNFGYKALSLTVC</sequence>
<dbReference type="GeneID" id="106151846"/>
<dbReference type="STRING" id="7574.A0A1S3H5I8"/>
<dbReference type="PROSITE" id="PS50294">
    <property type="entry name" value="WD_REPEATS_REGION"/>
    <property type="match status" value="1"/>
</dbReference>
<dbReference type="GO" id="GO:0000346">
    <property type="term" value="C:transcription export complex"/>
    <property type="evidence" value="ECO:0007669"/>
    <property type="project" value="TreeGrafter"/>
</dbReference>
<feature type="repeat" description="WD" evidence="4">
    <location>
        <begin position="139"/>
        <end position="164"/>
    </location>
</feature>
<dbReference type="Pfam" id="PF00400">
    <property type="entry name" value="WD40"/>
    <property type="match status" value="1"/>
</dbReference>
<name>A0A1S3H5I8_LINAN</name>
<dbReference type="GO" id="GO:0006406">
    <property type="term" value="P:mRNA export from nucleus"/>
    <property type="evidence" value="ECO:0007669"/>
    <property type="project" value="TreeGrafter"/>
</dbReference>
<dbReference type="Gene3D" id="2.130.10.10">
    <property type="entry name" value="YVTN repeat-like/Quinoprotein amine dehydrogenase"/>
    <property type="match status" value="2"/>
</dbReference>
<gene>
    <name evidence="6" type="primary">LOC106151846</name>
</gene>
<dbReference type="AlphaFoldDB" id="A0A1S3H5I8"/>
<dbReference type="InterPro" id="IPR042626">
    <property type="entry name" value="THOC6"/>
</dbReference>
<accession>A0A1S3H5I8</accession>
<feature type="repeat" description="WD" evidence="4">
    <location>
        <begin position="165"/>
        <end position="206"/>
    </location>
</feature>
<evidence type="ECO:0000313" key="6">
    <source>
        <dbReference type="RefSeq" id="XP_013380726.1"/>
    </source>
</evidence>
<dbReference type="PROSITE" id="PS00678">
    <property type="entry name" value="WD_REPEATS_1"/>
    <property type="match status" value="1"/>
</dbReference>
<evidence type="ECO:0000256" key="2">
    <source>
        <dbReference type="ARBA" id="ARBA00022574"/>
    </source>
</evidence>
<dbReference type="Proteomes" id="UP000085678">
    <property type="component" value="Unplaced"/>
</dbReference>
<dbReference type="SMART" id="SM00320">
    <property type="entry name" value="WD40"/>
    <property type="match status" value="4"/>
</dbReference>
<dbReference type="SUPFAM" id="SSF50978">
    <property type="entry name" value="WD40 repeat-like"/>
    <property type="match status" value="1"/>
</dbReference>